<proteinExistence type="predicted"/>
<gene>
    <name evidence="1" type="ORF">CLUMA_CG006377</name>
</gene>
<keyword evidence="2" id="KW-1185">Reference proteome</keyword>
<evidence type="ECO:0000313" key="1">
    <source>
        <dbReference type="EMBL" id="CRK92743.1"/>
    </source>
</evidence>
<organism evidence="1 2">
    <name type="scientific">Clunio marinus</name>
    <dbReference type="NCBI Taxonomy" id="568069"/>
    <lineage>
        <taxon>Eukaryota</taxon>
        <taxon>Metazoa</taxon>
        <taxon>Ecdysozoa</taxon>
        <taxon>Arthropoda</taxon>
        <taxon>Hexapoda</taxon>
        <taxon>Insecta</taxon>
        <taxon>Pterygota</taxon>
        <taxon>Neoptera</taxon>
        <taxon>Endopterygota</taxon>
        <taxon>Diptera</taxon>
        <taxon>Nematocera</taxon>
        <taxon>Chironomoidea</taxon>
        <taxon>Chironomidae</taxon>
        <taxon>Clunio</taxon>
    </lineage>
</organism>
<sequence>MSRTLFNLSKEVQLTSKFPLSANMKLPNEITKASGSLCGVHVHSGQAIGQRVGKSRKEKKISNVNKTCRGVTGLNVIK</sequence>
<name>A0A1J1HXB5_9DIPT</name>
<evidence type="ECO:0000313" key="2">
    <source>
        <dbReference type="Proteomes" id="UP000183832"/>
    </source>
</evidence>
<protein>
    <submittedName>
        <fullName evidence="1">CLUMA_CG006377, isoform A</fullName>
    </submittedName>
</protein>
<dbReference type="AlphaFoldDB" id="A0A1J1HXB5"/>
<accession>A0A1J1HXB5</accession>
<reference evidence="1 2" key="1">
    <citation type="submission" date="2015-04" db="EMBL/GenBank/DDBJ databases">
        <authorList>
            <person name="Syromyatnikov M.Y."/>
            <person name="Popov V.N."/>
        </authorList>
    </citation>
    <scope>NUCLEOTIDE SEQUENCE [LARGE SCALE GENOMIC DNA]</scope>
</reference>
<dbReference type="EMBL" id="CVRI01000035">
    <property type="protein sequence ID" value="CRK92743.1"/>
    <property type="molecule type" value="Genomic_DNA"/>
</dbReference>
<dbReference type="Proteomes" id="UP000183832">
    <property type="component" value="Unassembled WGS sequence"/>
</dbReference>